<comment type="caution">
    <text evidence="2">The sequence shown here is derived from an EMBL/GenBank/DDBJ whole genome shotgun (WGS) entry which is preliminary data.</text>
</comment>
<dbReference type="RefSeq" id="WP_206983078.1">
    <property type="nucleotide sequence ID" value="NZ_JAFLQZ010000003.1"/>
</dbReference>
<protein>
    <submittedName>
        <fullName evidence="2">Uncharacterized protein</fullName>
    </submittedName>
</protein>
<reference evidence="2" key="1">
    <citation type="submission" date="2021-03" db="EMBL/GenBank/DDBJ databases">
        <authorList>
            <person name="Kim M.K."/>
        </authorList>
    </citation>
    <scope>NUCLEOTIDE SEQUENCE</scope>
    <source>
        <strain evidence="2">BT186</strain>
    </source>
</reference>
<sequence length="184" mass="20804">MIQLIGLSGRRGSGKDTVARLIQQLQPERQWHIRSVGEPIKAVCAALAGEDVAPYFSQEGKTELLPIFGRTRGEMLQQVGLALRQWEPDIWVQAFFSQLPPEQFIVIADVRFPNEADLIRSRGGLMLRVEGDPLQQRGDGTRDDTHPSETALDDYPHFAATIQNSGSIEELERQVREWLKQWSV</sequence>
<organism evidence="2 3">
    <name type="scientific">Hymenobacter telluris</name>
    <dbReference type="NCBI Taxonomy" id="2816474"/>
    <lineage>
        <taxon>Bacteria</taxon>
        <taxon>Pseudomonadati</taxon>
        <taxon>Bacteroidota</taxon>
        <taxon>Cytophagia</taxon>
        <taxon>Cytophagales</taxon>
        <taxon>Hymenobacteraceae</taxon>
        <taxon>Hymenobacter</taxon>
    </lineage>
</organism>
<proteinExistence type="predicted"/>
<name>A0A939EUY0_9BACT</name>
<evidence type="ECO:0000313" key="3">
    <source>
        <dbReference type="Proteomes" id="UP000664144"/>
    </source>
</evidence>
<accession>A0A939EUY0</accession>
<feature type="region of interest" description="Disordered" evidence="1">
    <location>
        <begin position="132"/>
        <end position="152"/>
    </location>
</feature>
<gene>
    <name evidence="2" type="ORF">J0X19_07025</name>
</gene>
<dbReference type="Proteomes" id="UP000664144">
    <property type="component" value="Unassembled WGS sequence"/>
</dbReference>
<dbReference type="Gene3D" id="3.40.50.300">
    <property type="entry name" value="P-loop containing nucleotide triphosphate hydrolases"/>
    <property type="match status" value="1"/>
</dbReference>
<evidence type="ECO:0000256" key="1">
    <source>
        <dbReference type="SAM" id="MobiDB-lite"/>
    </source>
</evidence>
<dbReference type="AlphaFoldDB" id="A0A939EUY0"/>
<keyword evidence="3" id="KW-1185">Reference proteome</keyword>
<dbReference type="InterPro" id="IPR027417">
    <property type="entry name" value="P-loop_NTPase"/>
</dbReference>
<evidence type="ECO:0000313" key="2">
    <source>
        <dbReference type="EMBL" id="MBO0357692.1"/>
    </source>
</evidence>
<dbReference type="SUPFAM" id="SSF52540">
    <property type="entry name" value="P-loop containing nucleoside triphosphate hydrolases"/>
    <property type="match status" value="1"/>
</dbReference>
<dbReference type="EMBL" id="JAFLQZ010000003">
    <property type="protein sequence ID" value="MBO0357692.1"/>
    <property type="molecule type" value="Genomic_DNA"/>
</dbReference>